<dbReference type="PANTHER" id="PTHR30024:SF48">
    <property type="entry name" value="ABC TRANSPORTER SUBSTRATE-BINDING PROTEIN"/>
    <property type="match status" value="1"/>
</dbReference>
<dbReference type="InterPro" id="IPR015168">
    <property type="entry name" value="SsuA/THI5"/>
</dbReference>
<evidence type="ECO:0000259" key="3">
    <source>
        <dbReference type="SMART" id="SM00062"/>
    </source>
</evidence>
<name>A0ABU3EFI0_9RHOB</name>
<comment type="similarity">
    <text evidence="1">Belongs to the bacterial solute-binding protein SsuA/TauA family.</text>
</comment>
<dbReference type="CDD" id="cd13558">
    <property type="entry name" value="PBP2_SsuA_like_2"/>
    <property type="match status" value="1"/>
</dbReference>
<evidence type="ECO:0000256" key="2">
    <source>
        <dbReference type="SAM" id="SignalP"/>
    </source>
</evidence>
<keyword evidence="5" id="KW-1185">Reference proteome</keyword>
<reference evidence="5" key="1">
    <citation type="submission" date="2023-07" db="EMBL/GenBank/DDBJ databases">
        <title>Characterization of two Paracoccaceae strains isolated from Phycosphere and proposal of Xinfangfangia lacusdiani sp. nov.</title>
        <authorList>
            <person name="Deng Y."/>
            <person name="Zhang Y.Q."/>
        </authorList>
    </citation>
    <scope>NUCLEOTIDE SEQUENCE [LARGE SCALE GENOMIC DNA]</scope>
    <source>
        <strain evidence="5">CPCC 101403</strain>
    </source>
</reference>
<dbReference type="PANTHER" id="PTHR30024">
    <property type="entry name" value="ALIPHATIC SULFONATES-BINDING PROTEIN-RELATED"/>
    <property type="match status" value="1"/>
</dbReference>
<sequence>MTKIKITRRAFAGLAAAASFSLGLPVLAQDLSGVTLKVGDQVGEQRARLEAAGLLDDLPYKIEWSVYPAAVNLHEALKAGAIDVGMSADSPAVSAIAGGSKIRIAAAFNNGGLGTSIIVPKDSPIQDLADLKGKTISPTTRGSVAHYLTLGTLKLAGIDQKDVKLAFLTPADASAAFQSESIDAWAIWGIYKARSIGVLGARELFDGQGVNTGNIVYAVTEPALADPAKVKALQDYLARIDKSYQWARDNKEAFLTFYEGFTKQDRATVEPLYPEQTAYQPRAIDDEFVAGLQQVFDTWVQAGVLTGSLKLGDYVYRDLPRLAQN</sequence>
<feature type="domain" description="Solute-binding protein family 3/N-terminal" evidence="3">
    <location>
        <begin position="35"/>
        <end position="250"/>
    </location>
</feature>
<protein>
    <submittedName>
        <fullName evidence="4">ABC transporter substrate-binding protein</fullName>
    </submittedName>
</protein>
<accession>A0ABU3EFI0</accession>
<dbReference type="SMART" id="SM00062">
    <property type="entry name" value="PBPb"/>
    <property type="match status" value="1"/>
</dbReference>
<dbReference type="Proteomes" id="UP001251085">
    <property type="component" value="Unassembled WGS sequence"/>
</dbReference>
<dbReference type="SUPFAM" id="SSF53850">
    <property type="entry name" value="Periplasmic binding protein-like II"/>
    <property type="match status" value="1"/>
</dbReference>
<gene>
    <name evidence="4" type="ORF">RM190_11905</name>
</gene>
<dbReference type="RefSeq" id="WP_311759670.1">
    <property type="nucleotide sequence ID" value="NZ_JAVRQI010000008.1"/>
</dbReference>
<dbReference type="InterPro" id="IPR001638">
    <property type="entry name" value="Solute-binding_3/MltF_N"/>
</dbReference>
<keyword evidence="2" id="KW-0732">Signal</keyword>
<dbReference type="EMBL" id="JAVRQI010000008">
    <property type="protein sequence ID" value="MDT1062572.1"/>
    <property type="molecule type" value="Genomic_DNA"/>
</dbReference>
<feature type="chain" id="PRO_5047454964" evidence="2">
    <location>
        <begin position="29"/>
        <end position="325"/>
    </location>
</feature>
<feature type="signal peptide" evidence="2">
    <location>
        <begin position="1"/>
        <end position="28"/>
    </location>
</feature>
<proteinExistence type="inferred from homology"/>
<evidence type="ECO:0000256" key="1">
    <source>
        <dbReference type="ARBA" id="ARBA00010742"/>
    </source>
</evidence>
<evidence type="ECO:0000313" key="4">
    <source>
        <dbReference type="EMBL" id="MDT1062572.1"/>
    </source>
</evidence>
<comment type="caution">
    <text evidence="4">The sequence shown here is derived from an EMBL/GenBank/DDBJ whole genome shotgun (WGS) entry which is preliminary data.</text>
</comment>
<organism evidence="4 5">
    <name type="scientific">Paracoccus broussonetiae</name>
    <dbReference type="NCBI Taxonomy" id="3075834"/>
    <lineage>
        <taxon>Bacteria</taxon>
        <taxon>Pseudomonadati</taxon>
        <taxon>Pseudomonadota</taxon>
        <taxon>Alphaproteobacteria</taxon>
        <taxon>Rhodobacterales</taxon>
        <taxon>Paracoccaceae</taxon>
        <taxon>Paracoccus</taxon>
    </lineage>
</organism>
<evidence type="ECO:0000313" key="5">
    <source>
        <dbReference type="Proteomes" id="UP001251085"/>
    </source>
</evidence>
<dbReference type="Pfam" id="PF09084">
    <property type="entry name" value="NMT1"/>
    <property type="match status" value="1"/>
</dbReference>
<dbReference type="Gene3D" id="3.40.190.10">
    <property type="entry name" value="Periplasmic binding protein-like II"/>
    <property type="match status" value="2"/>
</dbReference>